<reference evidence="2" key="1">
    <citation type="submission" date="2016-10" db="EMBL/GenBank/DDBJ databases">
        <authorList>
            <person name="Varghese N."/>
            <person name="Submissions S."/>
        </authorList>
    </citation>
    <scope>NUCLEOTIDE SEQUENCE [LARGE SCALE GENOMIC DNA]</scope>
    <source>
        <strain evidence="2">CGMCC 1.10370</strain>
    </source>
</reference>
<dbReference type="AlphaFoldDB" id="A0A1I1LNH6"/>
<dbReference type="EMBL" id="FOMH01000002">
    <property type="protein sequence ID" value="SFC74674.1"/>
    <property type="molecule type" value="Genomic_DNA"/>
</dbReference>
<proteinExistence type="predicted"/>
<dbReference type="RefSeq" id="WP_091490898.1">
    <property type="nucleotide sequence ID" value="NZ_FOMH01000002.1"/>
</dbReference>
<dbReference type="OrthoDB" id="1371639at2"/>
<keyword evidence="2" id="KW-1185">Reference proteome</keyword>
<name>A0A1I1LNH6_9FLAO</name>
<organism evidence="1 2">
    <name type="scientific">Flavobacterium phragmitis</name>
    <dbReference type="NCBI Taxonomy" id="739143"/>
    <lineage>
        <taxon>Bacteria</taxon>
        <taxon>Pseudomonadati</taxon>
        <taxon>Bacteroidota</taxon>
        <taxon>Flavobacteriia</taxon>
        <taxon>Flavobacteriales</taxon>
        <taxon>Flavobacteriaceae</taxon>
        <taxon>Flavobacterium</taxon>
    </lineage>
</organism>
<protein>
    <submittedName>
        <fullName evidence="1">Uncharacterized protein</fullName>
    </submittedName>
</protein>
<gene>
    <name evidence="1" type="ORF">SAMN05216297_102123</name>
</gene>
<sequence>MEKTFVLPDKILQLLAANINSCLTFEELSELLNPVFKTSGMNIGDPSLEKLKHAETVDALIFLEQQGYIVLNPDNDQSTVSLKGIIKIKNDRGLKSSLPS</sequence>
<evidence type="ECO:0000313" key="2">
    <source>
        <dbReference type="Proteomes" id="UP000199672"/>
    </source>
</evidence>
<evidence type="ECO:0000313" key="1">
    <source>
        <dbReference type="EMBL" id="SFC74674.1"/>
    </source>
</evidence>
<dbReference type="Proteomes" id="UP000199672">
    <property type="component" value="Unassembled WGS sequence"/>
</dbReference>
<accession>A0A1I1LNH6</accession>